<evidence type="ECO:0000313" key="3">
    <source>
        <dbReference type="EMBL" id="CAE7033358.1"/>
    </source>
</evidence>
<feature type="signal peptide" evidence="2">
    <location>
        <begin position="1"/>
        <end position="18"/>
    </location>
</feature>
<organism evidence="3 4">
    <name type="scientific">Symbiodinium natans</name>
    <dbReference type="NCBI Taxonomy" id="878477"/>
    <lineage>
        <taxon>Eukaryota</taxon>
        <taxon>Sar</taxon>
        <taxon>Alveolata</taxon>
        <taxon>Dinophyceae</taxon>
        <taxon>Suessiales</taxon>
        <taxon>Symbiodiniaceae</taxon>
        <taxon>Symbiodinium</taxon>
    </lineage>
</organism>
<reference evidence="3" key="1">
    <citation type="submission" date="2021-02" db="EMBL/GenBank/DDBJ databases">
        <authorList>
            <person name="Dougan E. K."/>
            <person name="Rhodes N."/>
            <person name="Thang M."/>
            <person name="Chan C."/>
        </authorList>
    </citation>
    <scope>NUCLEOTIDE SEQUENCE</scope>
</reference>
<dbReference type="AlphaFoldDB" id="A0A812IFI7"/>
<keyword evidence="1" id="KW-1133">Transmembrane helix</keyword>
<accession>A0A812IFI7</accession>
<keyword evidence="1" id="KW-0812">Transmembrane</keyword>
<evidence type="ECO:0000256" key="2">
    <source>
        <dbReference type="SAM" id="SignalP"/>
    </source>
</evidence>
<evidence type="ECO:0000256" key="1">
    <source>
        <dbReference type="SAM" id="Phobius"/>
    </source>
</evidence>
<protein>
    <submittedName>
        <fullName evidence="3">Uncharacterized protein</fullName>
    </submittedName>
</protein>
<comment type="caution">
    <text evidence="3">The sequence shown here is derived from an EMBL/GenBank/DDBJ whole genome shotgun (WGS) entry which is preliminary data.</text>
</comment>
<dbReference type="OrthoDB" id="423103at2759"/>
<feature type="transmembrane region" description="Helical" evidence="1">
    <location>
        <begin position="372"/>
        <end position="391"/>
    </location>
</feature>
<dbReference type="Proteomes" id="UP000604046">
    <property type="component" value="Unassembled WGS sequence"/>
</dbReference>
<feature type="chain" id="PRO_5032857681" evidence="2">
    <location>
        <begin position="19"/>
        <end position="652"/>
    </location>
</feature>
<proteinExistence type="predicted"/>
<feature type="transmembrane region" description="Helical" evidence="1">
    <location>
        <begin position="277"/>
        <end position="299"/>
    </location>
</feature>
<keyword evidence="4" id="KW-1185">Reference proteome</keyword>
<keyword evidence="1" id="KW-0472">Membrane</keyword>
<dbReference type="EMBL" id="CAJNDS010000244">
    <property type="protein sequence ID" value="CAE7033358.1"/>
    <property type="molecule type" value="Genomic_DNA"/>
</dbReference>
<gene>
    <name evidence="3" type="ORF">SNAT2548_LOCUS3996</name>
</gene>
<keyword evidence="2" id="KW-0732">Signal</keyword>
<name>A0A812IFI7_9DINO</name>
<sequence length="652" mass="71977">MKMMRVKVILLLAATAQGSFSGEMECPCITSSSALYAGLTSDLVASGLPMSYGTQGCEAYDNETNYTTNCLKNSEEYCLHQWCYVDMTMCPKDKQLCEAAGGKLGSDVSPYCRTRPNTMSSLYDATLPYFYSYETCGFKNKYNKTKLYEPIVDHVMKVQLLESSPWLFKREDGTTWSGPLYDFFTESLKHFAPAPALNHETGRNRSDGTGAYPACVDDVAVGNVDVCVADLWVLPERYALVFFLPALRYDLFYLVVEKKGLENVSFLTRLQRPFVPFTLGGWMAILAFLCGFATVLWLIRLVEKANEAHAAPEEEKAIKAKSHCLGIFGTFCELNCKGGRRGEVCIFQALVSYEDDMGRDALDWMVSAAQTLAFSILLTPLAAAACVVLFMHSATVDLDEHLPFHPQEDRCYEVTLRNMAVSGDTLRKKVEAEGSQLCARWEIAGHPESATITTFQADADGEIRLDGVMAYHAILVSIYARSKSSMRLLGNAAIPGEKFVDGGFDGELQLHLRGKMVPEVHVKVSISPVLSRQAAVQRGRSSIRLTVQGNNVMSLEGELEQELEDCGIAFDDECSSNVKACELACELAGINFEPLENEPSLAEMTADDDFQRKCSELGIVFTSDEEPDASEDLRVRGVPQDDLVTVAVMPCT</sequence>
<evidence type="ECO:0000313" key="4">
    <source>
        <dbReference type="Proteomes" id="UP000604046"/>
    </source>
</evidence>